<keyword evidence="2 5" id="KW-0456">Lyase</keyword>
<keyword evidence="4" id="KW-1283">Bacterial microcompartment</keyword>
<dbReference type="GO" id="GO:0031419">
    <property type="term" value="F:cobalamin binding"/>
    <property type="evidence" value="ECO:0007669"/>
    <property type="project" value="UniProtKB-KW"/>
</dbReference>
<dbReference type="EC" id="4.3.1.7" evidence="5"/>
<keyword evidence="3" id="KW-0170">Cobalt</keyword>
<dbReference type="GO" id="GO:0006520">
    <property type="term" value="P:amino acid metabolic process"/>
    <property type="evidence" value="ECO:0007669"/>
    <property type="project" value="InterPro"/>
</dbReference>
<dbReference type="NCBIfam" id="NF003971">
    <property type="entry name" value="PRK05465.1"/>
    <property type="match status" value="1"/>
</dbReference>
<dbReference type="Gene3D" id="6.10.250.2060">
    <property type="match status" value="1"/>
</dbReference>
<organism evidence="5">
    <name type="scientific">mine drainage metagenome</name>
    <dbReference type="NCBI Taxonomy" id="410659"/>
    <lineage>
        <taxon>unclassified sequences</taxon>
        <taxon>metagenomes</taxon>
        <taxon>ecological metagenomes</taxon>
    </lineage>
</organism>
<dbReference type="EMBL" id="MLJW01006628">
    <property type="protein sequence ID" value="OIQ66401.1"/>
    <property type="molecule type" value="Genomic_DNA"/>
</dbReference>
<proteinExistence type="predicted"/>
<dbReference type="PANTHER" id="PTHR39330">
    <property type="entry name" value="ETHANOLAMINE AMMONIA-LYASE LIGHT CHAIN"/>
    <property type="match status" value="1"/>
</dbReference>
<dbReference type="GO" id="GO:0008851">
    <property type="term" value="F:ethanolamine ammonia-lyase activity"/>
    <property type="evidence" value="ECO:0007669"/>
    <property type="project" value="UniProtKB-EC"/>
</dbReference>
<dbReference type="FunFam" id="3.40.50.11240:FF:000001">
    <property type="entry name" value="Ethanolamine ammonia-lyase light chain"/>
    <property type="match status" value="1"/>
</dbReference>
<dbReference type="GO" id="GO:0009350">
    <property type="term" value="C:ethanolamine ammonia-lyase complex"/>
    <property type="evidence" value="ECO:0007669"/>
    <property type="project" value="TreeGrafter"/>
</dbReference>
<name>A0A1J5P4B7_9ZZZZ</name>
<gene>
    <name evidence="5" type="primary">eutC_5</name>
    <name evidence="5" type="ORF">GALL_520300</name>
</gene>
<evidence type="ECO:0000256" key="4">
    <source>
        <dbReference type="ARBA" id="ARBA00024446"/>
    </source>
</evidence>
<evidence type="ECO:0000313" key="5">
    <source>
        <dbReference type="EMBL" id="OIQ66401.1"/>
    </source>
</evidence>
<dbReference type="InterPro" id="IPR009246">
    <property type="entry name" value="EutC"/>
</dbReference>
<accession>A0A1J5P4B7</accession>
<protein>
    <submittedName>
        <fullName evidence="5">Ethanolamine ammonia-lyase light chain</fullName>
        <ecNumber evidence="5">4.3.1.7</ecNumber>
    </submittedName>
</protein>
<keyword evidence="1" id="KW-0846">Cobalamin</keyword>
<evidence type="ECO:0000256" key="1">
    <source>
        <dbReference type="ARBA" id="ARBA00022628"/>
    </source>
</evidence>
<reference evidence="5" key="1">
    <citation type="submission" date="2016-10" db="EMBL/GenBank/DDBJ databases">
        <title>Sequence of Gallionella enrichment culture.</title>
        <authorList>
            <person name="Poehlein A."/>
            <person name="Muehling M."/>
            <person name="Daniel R."/>
        </authorList>
    </citation>
    <scope>NUCLEOTIDE SEQUENCE</scope>
</reference>
<dbReference type="Pfam" id="PF05985">
    <property type="entry name" value="EutC"/>
    <property type="match status" value="1"/>
</dbReference>
<comment type="caution">
    <text evidence="5">The sequence shown here is derived from an EMBL/GenBank/DDBJ whole genome shotgun (WGS) entry which is preliminary data.</text>
</comment>
<dbReference type="InterPro" id="IPR042251">
    <property type="entry name" value="EutC_C"/>
</dbReference>
<dbReference type="AlphaFoldDB" id="A0A1J5P4B7"/>
<dbReference type="PANTHER" id="PTHR39330:SF1">
    <property type="entry name" value="ETHANOLAMINE AMMONIA-LYASE SMALL SUBUNIT"/>
    <property type="match status" value="1"/>
</dbReference>
<evidence type="ECO:0000256" key="3">
    <source>
        <dbReference type="ARBA" id="ARBA00023285"/>
    </source>
</evidence>
<sequence length="224" mass="24279">MCVGRRGPRPRTTALLRFLADHSRSKDTVLSEIPSQWVSAAGLLEVHTQATEINQYLTRPDLGRVLCEQDKAVLREKCVQQPDVQIVISDGLSTEAITANFEEILPPLQRYLSSAGLSLGTSLFVRYGRVKVEDQIGQLLGVKVVILLIGERPGLGQSESMSCYAVYKPTATTVEAGRTCISNIHRSGTPPVEAAAVIAELAQNMIRHEASGIALNQRMQGSAA</sequence>
<evidence type="ECO:0000256" key="2">
    <source>
        <dbReference type="ARBA" id="ARBA00023239"/>
    </source>
</evidence>
<dbReference type="Gene3D" id="3.40.50.11240">
    <property type="entry name" value="Ethanolamine ammonia-lyase light chain (EutC)"/>
    <property type="match status" value="1"/>
</dbReference>
<dbReference type="PIRSF" id="PIRSF018982">
    <property type="entry name" value="EutC"/>
    <property type="match status" value="1"/>
</dbReference>